<dbReference type="InterPro" id="IPR011141">
    <property type="entry name" value="Polyketide_synthase_type-III"/>
</dbReference>
<evidence type="ECO:0000313" key="8">
    <source>
        <dbReference type="Proteomes" id="UP000077202"/>
    </source>
</evidence>
<dbReference type="Pfam" id="PF02797">
    <property type="entry name" value="Chal_sti_synt_C"/>
    <property type="match status" value="1"/>
</dbReference>
<evidence type="ECO:0000256" key="4">
    <source>
        <dbReference type="RuleBase" id="RU003633"/>
    </source>
</evidence>
<dbReference type="Gene3D" id="3.40.47.10">
    <property type="match status" value="3"/>
</dbReference>
<evidence type="ECO:0008006" key="9">
    <source>
        <dbReference type="Google" id="ProtNLM"/>
    </source>
</evidence>
<accession>A0A176WM24</accession>
<dbReference type="PANTHER" id="PTHR11877:SF14">
    <property type="entry name" value="CHALCONE SYNTHASE"/>
    <property type="match status" value="1"/>
</dbReference>
<sequence length="287" mass="30873">MVNNRNATAIYGLGKNSGLNTIYFHCTEDILKANPSMCTYLEPSFDVRQDIAIIDVPRDASGGATVLRVAEDLAENNKGARVLTVVSELTCVTFRAPNEEHLDNLVGSAIFGDGASALIIGSDPVPHVENPQFEFHWSGETILPESDGAIEGRLTEAGLICHLLKDVPGLISRNTLPIFNGAIEVAGSPSWNDLFWCVHPGGRAILDEVAKTLSLKPERLEATREILYNYGNISGASVLFILDQTRRRSAQKKSSTTGEGCEWGLVVGFGPGLTVEVAVLKAIATCH</sequence>
<comment type="similarity">
    <text evidence="1 4">Belongs to the thiolase-like superfamily. Chalcone/stilbene synthases family.</text>
</comment>
<dbReference type="SUPFAM" id="SSF53901">
    <property type="entry name" value="Thiolase-like"/>
    <property type="match status" value="2"/>
</dbReference>
<organism evidence="7 8">
    <name type="scientific">Marchantia polymorpha subsp. ruderalis</name>
    <dbReference type="NCBI Taxonomy" id="1480154"/>
    <lineage>
        <taxon>Eukaryota</taxon>
        <taxon>Viridiplantae</taxon>
        <taxon>Streptophyta</taxon>
        <taxon>Embryophyta</taxon>
        <taxon>Marchantiophyta</taxon>
        <taxon>Marchantiopsida</taxon>
        <taxon>Marchantiidae</taxon>
        <taxon>Marchantiales</taxon>
        <taxon>Marchantiaceae</taxon>
        <taxon>Marchantia</taxon>
    </lineage>
</organism>
<dbReference type="EMBL" id="LVLJ01000591">
    <property type="protein sequence ID" value="OAE33691.1"/>
    <property type="molecule type" value="Genomic_DNA"/>
</dbReference>
<evidence type="ECO:0000256" key="1">
    <source>
        <dbReference type="ARBA" id="ARBA00005531"/>
    </source>
</evidence>
<dbReference type="GO" id="GO:0016747">
    <property type="term" value="F:acyltransferase activity, transferring groups other than amino-acyl groups"/>
    <property type="evidence" value="ECO:0007669"/>
    <property type="project" value="InterPro"/>
</dbReference>
<reference evidence="7" key="1">
    <citation type="submission" date="2016-03" db="EMBL/GenBank/DDBJ databases">
        <title>Mechanisms controlling the formation of the plant cell surface in tip-growing cells are functionally conserved among land plants.</title>
        <authorList>
            <person name="Honkanen S."/>
            <person name="Jones V.A."/>
            <person name="Morieri G."/>
            <person name="Champion C."/>
            <person name="Hetherington A.J."/>
            <person name="Kelly S."/>
            <person name="Saint-Marcoux D."/>
            <person name="Proust H."/>
            <person name="Prescott H."/>
            <person name="Dolan L."/>
        </authorList>
    </citation>
    <scope>NUCLEOTIDE SEQUENCE [LARGE SCALE GENOMIC DNA]</scope>
    <source>
        <tissue evidence="7">Whole gametophyte</tissue>
    </source>
</reference>
<gene>
    <name evidence="7" type="ORF">AXG93_2651s1010</name>
</gene>
<evidence type="ECO:0000259" key="6">
    <source>
        <dbReference type="Pfam" id="PF02797"/>
    </source>
</evidence>
<dbReference type="FunFam" id="3.40.47.10:FF:000014">
    <property type="entry name" value="Chalcone synthase 1"/>
    <property type="match status" value="1"/>
</dbReference>
<feature type="domain" description="Chalcone/stilbene synthase N-terminal" evidence="5">
    <location>
        <begin position="61"/>
        <end position="124"/>
    </location>
</feature>
<dbReference type="InterPro" id="IPR001099">
    <property type="entry name" value="Chalcone/stilbene_synt_N"/>
</dbReference>
<name>A0A176WM24_MARPO</name>
<dbReference type="InterPro" id="IPR016039">
    <property type="entry name" value="Thiolase-like"/>
</dbReference>
<evidence type="ECO:0000256" key="2">
    <source>
        <dbReference type="ARBA" id="ARBA00022679"/>
    </source>
</evidence>
<dbReference type="GO" id="GO:0030639">
    <property type="term" value="P:polyketide biosynthetic process"/>
    <property type="evidence" value="ECO:0007669"/>
    <property type="project" value="TreeGrafter"/>
</dbReference>
<dbReference type="AlphaFoldDB" id="A0A176WM24"/>
<evidence type="ECO:0000313" key="7">
    <source>
        <dbReference type="EMBL" id="OAE33691.1"/>
    </source>
</evidence>
<dbReference type="PANTHER" id="PTHR11877">
    <property type="entry name" value="HYDROXYMETHYLGLUTARYL-COA SYNTHASE"/>
    <property type="match status" value="1"/>
</dbReference>
<feature type="domain" description="Chalcone/stilbene synthase C-terminal" evidence="6">
    <location>
        <begin position="135"/>
        <end position="283"/>
    </location>
</feature>
<proteinExistence type="inferred from homology"/>
<dbReference type="InterPro" id="IPR012328">
    <property type="entry name" value="Chalcone/stilbene_synt_C"/>
</dbReference>
<keyword evidence="8" id="KW-1185">Reference proteome</keyword>
<comment type="caution">
    <text evidence="7">The sequence shown here is derived from an EMBL/GenBank/DDBJ whole genome shotgun (WGS) entry which is preliminary data.</text>
</comment>
<protein>
    <recommendedName>
        <fullName evidence="9">Chalcone/stilbene synthase C-terminal domain-containing protein</fullName>
    </recommendedName>
</protein>
<dbReference type="Proteomes" id="UP000077202">
    <property type="component" value="Unassembled WGS sequence"/>
</dbReference>
<dbReference type="Pfam" id="PF00195">
    <property type="entry name" value="Chal_sti_synt_N"/>
    <property type="match status" value="1"/>
</dbReference>
<evidence type="ECO:0000256" key="3">
    <source>
        <dbReference type="ARBA" id="ARBA00023315"/>
    </source>
</evidence>
<evidence type="ECO:0000259" key="5">
    <source>
        <dbReference type="Pfam" id="PF00195"/>
    </source>
</evidence>
<keyword evidence="3 4" id="KW-0012">Acyltransferase</keyword>
<keyword evidence="2 4" id="KW-0808">Transferase</keyword>